<dbReference type="InterPro" id="IPR036875">
    <property type="entry name" value="Znf_CCHC_sf"/>
</dbReference>
<dbReference type="Gene3D" id="2.40.70.10">
    <property type="entry name" value="Acid Proteases"/>
    <property type="match status" value="1"/>
</dbReference>
<sequence length="619" mass="69869">MPPKRRSQINPLPPLTQKAVNQLVPDGIEAAIRAEQERVREEATRAGGAVRLCRWFERMESTFRIRLKVANEKPWAEDTNIAAYTERFNELALLCPDVVPNEKKKFELFIKGLPEVIKGETTSSRPVMLNDVVCMAHTLMEQKFQAKNERIAESNKRRWETTMITATTTTTTTTTKTATTMEIIVITIATISTIKEGKLCTKCNKMGHKEKDCRVRGVATGVNAQPIQARYECKERDHNQSRCPKLADQIGGNATSRAYALRDVKQGQGLNVVTDSFLLNNRYARVLFDSSSDKSFVNSGLSHLIDIKMVRLNISYEVELADGKLVSTNTVLRGYTLNLPNKLFEVDLMPIELGTFDVIIGMDWLVKHNALIVYEKKEVHISVKGKMLVDKGNCDVSQLKVVSCNKARKYIEKGCHLFIAHAAEKEPKEKRLEDVPIIHDFPEVFPDDLPGLPPPGQVEFRIKLMPGVAPVARAPYRLASSELKELSDQLKELSEKGFIRPSSSPWGAPMLFVKKKDGSFRMCIHYRELNKLTVKNRYPLLRIDDLFDQLQGSSVYSKIDLQTGKGKPIRVRALVMTVHIDLSERILKAQTKAVKKENVKAENLGRLSKPIFEIRSDGI</sequence>
<dbReference type="AlphaFoldDB" id="A0A6L2J7Z3"/>
<dbReference type="PANTHER" id="PTHR15503">
    <property type="entry name" value="LDOC1 RELATED"/>
    <property type="match status" value="1"/>
</dbReference>
<keyword evidence="3" id="KW-0808">Transferase</keyword>
<dbReference type="InterPro" id="IPR032567">
    <property type="entry name" value="RTL1-rel"/>
</dbReference>
<dbReference type="InterPro" id="IPR043128">
    <property type="entry name" value="Rev_trsase/Diguanyl_cyclase"/>
</dbReference>
<dbReference type="SUPFAM" id="SSF57756">
    <property type="entry name" value="Retrovirus zinc finger-like domains"/>
    <property type="match status" value="1"/>
</dbReference>
<proteinExistence type="predicted"/>
<dbReference type="InterPro" id="IPR021109">
    <property type="entry name" value="Peptidase_aspartic_dom_sf"/>
</dbReference>
<keyword evidence="1" id="KW-0862">Zinc</keyword>
<accession>A0A6L2J7Z3</accession>
<comment type="caution">
    <text evidence="3">The sequence shown here is derived from an EMBL/GenBank/DDBJ whole genome shotgun (WGS) entry which is preliminary data.</text>
</comment>
<feature type="domain" description="CCHC-type" evidence="2">
    <location>
        <begin position="200"/>
        <end position="214"/>
    </location>
</feature>
<dbReference type="EMBL" id="BKCJ010000421">
    <property type="protein sequence ID" value="GEU33041.1"/>
    <property type="molecule type" value="Genomic_DNA"/>
</dbReference>
<dbReference type="SUPFAM" id="SSF50630">
    <property type="entry name" value="Acid proteases"/>
    <property type="match status" value="1"/>
</dbReference>
<dbReference type="GO" id="GO:0003676">
    <property type="term" value="F:nucleic acid binding"/>
    <property type="evidence" value="ECO:0007669"/>
    <property type="project" value="InterPro"/>
</dbReference>
<name>A0A6L2J7Z3_TANCI</name>
<protein>
    <submittedName>
        <fullName evidence="3">Putative reverse transcriptase domain-containing protein</fullName>
    </submittedName>
</protein>
<dbReference type="InterPro" id="IPR043502">
    <property type="entry name" value="DNA/RNA_pol_sf"/>
</dbReference>
<dbReference type="PROSITE" id="PS50158">
    <property type="entry name" value="ZF_CCHC"/>
    <property type="match status" value="1"/>
</dbReference>
<dbReference type="CDD" id="cd01647">
    <property type="entry name" value="RT_LTR"/>
    <property type="match status" value="1"/>
</dbReference>
<dbReference type="GO" id="GO:0008270">
    <property type="term" value="F:zinc ion binding"/>
    <property type="evidence" value="ECO:0007669"/>
    <property type="project" value="UniProtKB-KW"/>
</dbReference>
<dbReference type="SUPFAM" id="SSF56672">
    <property type="entry name" value="DNA/RNA polymerases"/>
    <property type="match status" value="1"/>
</dbReference>
<dbReference type="Gene3D" id="3.30.70.270">
    <property type="match status" value="1"/>
</dbReference>
<dbReference type="CDD" id="cd00303">
    <property type="entry name" value="retropepsin_like"/>
    <property type="match status" value="1"/>
</dbReference>
<dbReference type="InterPro" id="IPR001878">
    <property type="entry name" value="Znf_CCHC"/>
</dbReference>
<keyword evidence="3" id="KW-0548">Nucleotidyltransferase</keyword>
<reference evidence="3" key="1">
    <citation type="journal article" date="2019" name="Sci. Rep.">
        <title>Draft genome of Tanacetum cinerariifolium, the natural source of mosquito coil.</title>
        <authorList>
            <person name="Yamashiro T."/>
            <person name="Shiraishi A."/>
            <person name="Satake H."/>
            <person name="Nakayama K."/>
        </authorList>
    </citation>
    <scope>NUCLEOTIDE SEQUENCE</scope>
</reference>
<gene>
    <name evidence="3" type="ORF">Tci_005019</name>
</gene>
<evidence type="ECO:0000259" key="2">
    <source>
        <dbReference type="PROSITE" id="PS50158"/>
    </source>
</evidence>
<dbReference type="PANTHER" id="PTHR15503:SF45">
    <property type="entry name" value="RNA-DIRECTED DNA POLYMERASE HOMOLOG"/>
    <property type="match status" value="1"/>
</dbReference>
<dbReference type="SMART" id="SM00343">
    <property type="entry name" value="ZnF_C2HC"/>
    <property type="match status" value="2"/>
</dbReference>
<evidence type="ECO:0000256" key="1">
    <source>
        <dbReference type="PROSITE-ProRule" id="PRU00047"/>
    </source>
</evidence>
<dbReference type="GO" id="GO:0003964">
    <property type="term" value="F:RNA-directed DNA polymerase activity"/>
    <property type="evidence" value="ECO:0007669"/>
    <property type="project" value="UniProtKB-KW"/>
</dbReference>
<organism evidence="3">
    <name type="scientific">Tanacetum cinerariifolium</name>
    <name type="common">Dalmatian daisy</name>
    <name type="synonym">Chrysanthemum cinerariifolium</name>
    <dbReference type="NCBI Taxonomy" id="118510"/>
    <lineage>
        <taxon>Eukaryota</taxon>
        <taxon>Viridiplantae</taxon>
        <taxon>Streptophyta</taxon>
        <taxon>Embryophyta</taxon>
        <taxon>Tracheophyta</taxon>
        <taxon>Spermatophyta</taxon>
        <taxon>Magnoliopsida</taxon>
        <taxon>eudicotyledons</taxon>
        <taxon>Gunneridae</taxon>
        <taxon>Pentapetalae</taxon>
        <taxon>asterids</taxon>
        <taxon>campanulids</taxon>
        <taxon>Asterales</taxon>
        <taxon>Asteraceae</taxon>
        <taxon>Asteroideae</taxon>
        <taxon>Anthemideae</taxon>
        <taxon>Anthemidinae</taxon>
        <taxon>Tanacetum</taxon>
    </lineage>
</organism>
<keyword evidence="1" id="KW-0479">Metal-binding</keyword>
<keyword evidence="1" id="KW-0863">Zinc-finger</keyword>
<dbReference type="Gene3D" id="4.10.60.10">
    <property type="entry name" value="Zinc finger, CCHC-type"/>
    <property type="match status" value="1"/>
</dbReference>
<evidence type="ECO:0000313" key="3">
    <source>
        <dbReference type="EMBL" id="GEU33041.1"/>
    </source>
</evidence>
<dbReference type="Gene3D" id="3.10.10.10">
    <property type="entry name" value="HIV Type 1 Reverse Transcriptase, subunit A, domain 1"/>
    <property type="match status" value="1"/>
</dbReference>
<keyword evidence="3" id="KW-0695">RNA-directed DNA polymerase</keyword>
<dbReference type="Pfam" id="PF08284">
    <property type="entry name" value="RVP_2"/>
    <property type="match status" value="1"/>
</dbReference>